<evidence type="ECO:0000256" key="4">
    <source>
        <dbReference type="ARBA" id="ARBA00022967"/>
    </source>
</evidence>
<dbReference type="PROSITE" id="PS00154">
    <property type="entry name" value="ATPASE_E1_E2"/>
    <property type="match status" value="1"/>
</dbReference>
<dbReference type="InterPro" id="IPR027256">
    <property type="entry name" value="P-typ_ATPase_IB"/>
</dbReference>
<dbReference type="InterPro" id="IPR023299">
    <property type="entry name" value="ATPase_P-typ_cyto_dom_N"/>
</dbReference>
<dbReference type="InterPro" id="IPR059000">
    <property type="entry name" value="ATPase_P-type_domA"/>
</dbReference>
<evidence type="ECO:0000256" key="5">
    <source>
        <dbReference type="ARBA" id="ARBA00022989"/>
    </source>
</evidence>
<keyword evidence="9" id="KW-0547">Nucleotide-binding</keyword>
<dbReference type="EC" id="7.2.2.12" evidence="7"/>
<keyword evidence="5 9" id="KW-1133">Transmembrane helix</keyword>
<keyword evidence="4" id="KW-1278">Translocase</keyword>
<comment type="subcellular location">
    <subcellularLocation>
        <location evidence="9">Cell membrane</location>
    </subcellularLocation>
    <subcellularLocation>
        <location evidence="1">Membrane</location>
    </subcellularLocation>
</comment>
<dbReference type="Gene3D" id="3.40.1110.10">
    <property type="entry name" value="Calcium-transporting ATPase, cytoplasmic domain N"/>
    <property type="match status" value="1"/>
</dbReference>
<dbReference type="PRINTS" id="PR00119">
    <property type="entry name" value="CATATPASE"/>
</dbReference>
<protein>
    <recommendedName>
        <fullName evidence="7">P-type Zn(2+) transporter</fullName>
        <ecNumber evidence="7">7.2.2.12</ecNumber>
    </recommendedName>
</protein>
<feature type="domain" description="P-type ATPase A" evidence="11">
    <location>
        <begin position="192"/>
        <end position="291"/>
    </location>
</feature>
<feature type="region of interest" description="Disordered" evidence="10">
    <location>
        <begin position="687"/>
        <end position="710"/>
    </location>
</feature>
<dbReference type="InterPro" id="IPR018303">
    <property type="entry name" value="ATPase_P-typ_P_site"/>
</dbReference>
<evidence type="ECO:0000256" key="6">
    <source>
        <dbReference type="ARBA" id="ARBA00023136"/>
    </source>
</evidence>
<feature type="transmembrane region" description="Helical" evidence="9">
    <location>
        <begin position="645"/>
        <end position="670"/>
    </location>
</feature>
<evidence type="ECO:0000256" key="8">
    <source>
        <dbReference type="ARBA" id="ARBA00047308"/>
    </source>
</evidence>
<keyword evidence="3 9" id="KW-0812">Transmembrane</keyword>
<evidence type="ECO:0000256" key="10">
    <source>
        <dbReference type="SAM" id="MobiDB-lite"/>
    </source>
</evidence>
<dbReference type="SFLD" id="SFLDG00002">
    <property type="entry name" value="C1.7:_P-type_atpase_like"/>
    <property type="match status" value="1"/>
</dbReference>
<feature type="transmembrane region" description="Helical" evidence="9">
    <location>
        <begin position="96"/>
        <end position="121"/>
    </location>
</feature>
<dbReference type="Proteomes" id="UP000672039">
    <property type="component" value="Chromosome"/>
</dbReference>
<feature type="transmembrane region" description="Helical" evidence="9">
    <location>
        <begin position="316"/>
        <end position="339"/>
    </location>
</feature>
<keyword evidence="9" id="KW-0067">ATP-binding</keyword>
<keyword evidence="6 9" id="KW-0472">Membrane</keyword>
<dbReference type="Gene3D" id="2.70.150.10">
    <property type="entry name" value="Calcium-transporting ATPase, cytoplasmic transduction domain A"/>
    <property type="match status" value="1"/>
</dbReference>
<sequence>MIGVLAISFIASHIATRVVKAKKHKSKLKQTLLPHKPVITPLEDRFQAAIEQKFDRILGDKRNQQLQRLSGSLATAEIPAEAKQDNRYLLSTGLNAWAAVLLGVIAPAWLILTVPFSLYLVRKPFQRAWHGVMHEGRVSVNVVDSAAVSIALLTGFWQVTAISLFLYATALKLLNRAKQKSRQQLSNMFTQTPATVWIQRGEVEAEIKLKNLQADDIVVVRSGEVIPVDGLILQGTGLVDQRALTGESQPAEKQVGDEVFACTLLLSGRVQIQVQSTGQQTVVARIGELLQKTAGYKNQHEFQAERFTDRSVVPTLLLSALALPVSGVSGTIGVLWSCFGYNMRITSPMSVMNFLRHASEQQILIKDGMALDTLPNIDTVVFDKTGTLTEEEPELYRIHIFAQYGETTMLAYAAAAEYRQTHPIARAILAAANKQELSLPGVEDSYCKLGYGIEARIDGQTIQIGSARFMESSGIKIPETAWLMQTEAETSGHSIVMLAIGNVLAGAIELRPQIRTSAQQVIQALKAQGIRTCIISGDRDLPTRRLSETLGIDQYFANTLPEQKAEIVQRLQAEGSTVCFVGDGINDAIALKQADISVSLSGATTAATDTAQIILMDADLIHLVTLTDMGRQFQQNQQQNMRISVIPAIISIGGIFILHGGLLLAAGMFYGGMGLGVRNAIRPIRPPRLENNQESSHANPTATQAALSVR</sequence>
<dbReference type="InterPro" id="IPR044492">
    <property type="entry name" value="P_typ_ATPase_HD_dom"/>
</dbReference>
<evidence type="ECO:0000313" key="13">
    <source>
        <dbReference type="Proteomes" id="UP000672039"/>
    </source>
</evidence>
<dbReference type="InterPro" id="IPR008250">
    <property type="entry name" value="ATPase_P-typ_transduc_dom_A_sf"/>
</dbReference>
<evidence type="ECO:0000256" key="7">
    <source>
        <dbReference type="ARBA" id="ARBA00039097"/>
    </source>
</evidence>
<dbReference type="InterPro" id="IPR023214">
    <property type="entry name" value="HAD_sf"/>
</dbReference>
<dbReference type="PANTHER" id="PTHR48085:SF5">
    <property type="entry name" value="CADMIUM_ZINC-TRANSPORTING ATPASE HMA4-RELATED"/>
    <property type="match status" value="1"/>
</dbReference>
<keyword evidence="9" id="KW-1003">Cell membrane</keyword>
<evidence type="ECO:0000313" key="12">
    <source>
        <dbReference type="EMBL" id="QTR45450.1"/>
    </source>
</evidence>
<evidence type="ECO:0000256" key="3">
    <source>
        <dbReference type="ARBA" id="ARBA00022692"/>
    </source>
</evidence>
<reference evidence="12 13" key="1">
    <citation type="submission" date="2021-04" db="EMBL/GenBank/DDBJ databases">
        <title>Genomics, taxonomy and metabolism of representatives of sulfur bacteria of the genus Thiothrix: Thiothrix fructosivorans QT, Thiothrix unzii A1T and three new species, Thiothrix subterranea sp. nov., Thiothrix litoralis sp. nov. and 'Candidatus Thiothrix anitrata' sp. nov.</title>
        <authorList>
            <person name="Ravin N.V."/>
            <person name="Smolyakov D."/>
            <person name="Rudenko T.S."/>
            <person name="Mardanov A.V."/>
            <person name="Beletsky A.V."/>
            <person name="Markov N.D."/>
            <person name="Fomenkov A.I."/>
            <person name="Roberts R.J."/>
            <person name="Karnachuk O.V."/>
            <person name="Novikov A."/>
            <person name="Grabovich M.Y."/>
        </authorList>
    </citation>
    <scope>NUCLEOTIDE SEQUENCE [LARGE SCALE GENOMIC DNA]</scope>
    <source>
        <strain evidence="12 13">AS</strain>
    </source>
</reference>
<dbReference type="SFLD" id="SFLDF00027">
    <property type="entry name" value="p-type_atpase"/>
    <property type="match status" value="1"/>
</dbReference>
<gene>
    <name evidence="12" type="ORF">J9253_15780</name>
</gene>
<dbReference type="NCBIfam" id="TIGR01525">
    <property type="entry name" value="ATPase-IB_hvy"/>
    <property type="match status" value="1"/>
</dbReference>
<accession>A0ABX7WWY5</accession>
<dbReference type="EMBL" id="CP072801">
    <property type="protein sequence ID" value="QTR45450.1"/>
    <property type="molecule type" value="Genomic_DNA"/>
</dbReference>
<keyword evidence="13" id="KW-1185">Reference proteome</keyword>
<proteinExistence type="inferred from homology"/>
<dbReference type="SUPFAM" id="SSF56784">
    <property type="entry name" value="HAD-like"/>
    <property type="match status" value="1"/>
</dbReference>
<organism evidence="12 13">
    <name type="scientific">Thiothrix litoralis</name>
    <dbReference type="NCBI Taxonomy" id="2891210"/>
    <lineage>
        <taxon>Bacteria</taxon>
        <taxon>Pseudomonadati</taxon>
        <taxon>Pseudomonadota</taxon>
        <taxon>Gammaproteobacteria</taxon>
        <taxon>Thiotrichales</taxon>
        <taxon>Thiotrichaceae</taxon>
        <taxon>Thiothrix</taxon>
    </lineage>
</organism>
<feature type="compositionally biased region" description="Polar residues" evidence="10">
    <location>
        <begin position="690"/>
        <end position="710"/>
    </location>
</feature>
<dbReference type="Gene3D" id="3.40.50.1000">
    <property type="entry name" value="HAD superfamily/HAD-like"/>
    <property type="match status" value="1"/>
</dbReference>
<comment type="catalytic activity">
    <reaction evidence="8">
        <text>Zn(2+)(in) + ATP + H2O = Zn(2+)(out) + ADP + phosphate + H(+)</text>
        <dbReference type="Rhea" id="RHEA:20621"/>
        <dbReference type="ChEBI" id="CHEBI:15377"/>
        <dbReference type="ChEBI" id="CHEBI:15378"/>
        <dbReference type="ChEBI" id="CHEBI:29105"/>
        <dbReference type="ChEBI" id="CHEBI:30616"/>
        <dbReference type="ChEBI" id="CHEBI:43474"/>
        <dbReference type="ChEBI" id="CHEBI:456216"/>
        <dbReference type="EC" id="7.2.2.12"/>
    </reaction>
</comment>
<dbReference type="PANTHER" id="PTHR48085">
    <property type="entry name" value="CADMIUM/ZINC-TRANSPORTING ATPASE HMA2-RELATED"/>
    <property type="match status" value="1"/>
</dbReference>
<evidence type="ECO:0000256" key="1">
    <source>
        <dbReference type="ARBA" id="ARBA00004370"/>
    </source>
</evidence>
<dbReference type="InterPro" id="IPR001757">
    <property type="entry name" value="P_typ_ATPase"/>
</dbReference>
<dbReference type="InterPro" id="IPR051014">
    <property type="entry name" value="Cation_Transport_ATPase_IB"/>
</dbReference>
<evidence type="ECO:0000256" key="2">
    <source>
        <dbReference type="ARBA" id="ARBA00006024"/>
    </source>
</evidence>
<dbReference type="SUPFAM" id="SSF81653">
    <property type="entry name" value="Calcium ATPase, transduction domain A"/>
    <property type="match status" value="1"/>
</dbReference>
<dbReference type="Pfam" id="PF00702">
    <property type="entry name" value="Hydrolase"/>
    <property type="match status" value="1"/>
</dbReference>
<feature type="transmembrane region" description="Helical" evidence="9">
    <location>
        <begin position="142"/>
        <end position="168"/>
    </location>
</feature>
<dbReference type="SFLD" id="SFLDS00003">
    <property type="entry name" value="Haloacid_Dehalogenase"/>
    <property type="match status" value="1"/>
</dbReference>
<dbReference type="Pfam" id="PF00122">
    <property type="entry name" value="E1-E2_ATPase"/>
    <property type="match status" value="1"/>
</dbReference>
<keyword evidence="9" id="KW-0479">Metal-binding</keyword>
<dbReference type="NCBIfam" id="TIGR01494">
    <property type="entry name" value="ATPase_P-type"/>
    <property type="match status" value="1"/>
</dbReference>
<evidence type="ECO:0000259" key="11">
    <source>
        <dbReference type="Pfam" id="PF00122"/>
    </source>
</evidence>
<comment type="similarity">
    <text evidence="2 9">Belongs to the cation transport ATPase (P-type) (TC 3.A.3) family. Type IB subfamily.</text>
</comment>
<name>A0ABX7WWY5_9GAMM</name>
<dbReference type="RefSeq" id="WP_210221861.1">
    <property type="nucleotide sequence ID" value="NZ_CP072801.1"/>
</dbReference>
<dbReference type="InterPro" id="IPR036412">
    <property type="entry name" value="HAD-like_sf"/>
</dbReference>
<dbReference type="PROSITE" id="PS01229">
    <property type="entry name" value="COF_2"/>
    <property type="match status" value="1"/>
</dbReference>
<evidence type="ECO:0000256" key="9">
    <source>
        <dbReference type="RuleBase" id="RU362081"/>
    </source>
</evidence>